<keyword evidence="4" id="KW-1185">Reference proteome</keyword>
<protein>
    <submittedName>
        <fullName evidence="2">Uncharacterized protein</fullName>
    </submittedName>
</protein>
<dbReference type="Proteomes" id="UP000078555">
    <property type="component" value="Unassembled WGS sequence"/>
</dbReference>
<dbReference type="AlphaFoldDB" id="A0A1A8YWX8"/>
<evidence type="ECO:0000313" key="3">
    <source>
        <dbReference type="Proteomes" id="UP000078550"/>
    </source>
</evidence>
<dbReference type="EMBL" id="FLRD01000084">
    <property type="protein sequence ID" value="SBT35668.1"/>
    <property type="molecule type" value="Genomic_DNA"/>
</dbReference>
<reference evidence="3 4" key="1">
    <citation type="submission" date="2016-05" db="EMBL/GenBank/DDBJ databases">
        <authorList>
            <person name="Naeem Raeece"/>
        </authorList>
    </citation>
    <scope>NUCLEOTIDE SEQUENCE [LARGE SCALE GENOMIC DNA]</scope>
</reference>
<gene>
    <name evidence="1" type="ORF">POVWA1_028630</name>
    <name evidence="2" type="ORF">POVWA2_028490</name>
</gene>
<dbReference type="EMBL" id="FLRE01000113">
    <property type="protein sequence ID" value="SBT36108.1"/>
    <property type="molecule type" value="Genomic_DNA"/>
</dbReference>
<sequence length="111" mass="12562">MELQRLGNTRINYASPVSCFIYHSYLILVHSYTVKYVHPQEKKFACVNENLHKNVQNFKQSNELLQKGNGANVRICTVAQLPICIAAYLCSSTCAKFLEELPPLRNISKSG</sequence>
<organism evidence="2 3">
    <name type="scientific">Plasmodium ovale wallikeri</name>
    <dbReference type="NCBI Taxonomy" id="864142"/>
    <lineage>
        <taxon>Eukaryota</taxon>
        <taxon>Sar</taxon>
        <taxon>Alveolata</taxon>
        <taxon>Apicomplexa</taxon>
        <taxon>Aconoidasida</taxon>
        <taxon>Haemosporida</taxon>
        <taxon>Plasmodiidae</taxon>
        <taxon>Plasmodium</taxon>
        <taxon>Plasmodium (Plasmodium)</taxon>
    </lineage>
</organism>
<dbReference type="Proteomes" id="UP000078550">
    <property type="component" value="Unassembled WGS sequence"/>
</dbReference>
<evidence type="ECO:0000313" key="2">
    <source>
        <dbReference type="EMBL" id="SBT36108.1"/>
    </source>
</evidence>
<proteinExistence type="predicted"/>
<name>A0A1A8YWX8_PLAOA</name>
<evidence type="ECO:0000313" key="1">
    <source>
        <dbReference type="EMBL" id="SBT35668.1"/>
    </source>
</evidence>
<evidence type="ECO:0000313" key="4">
    <source>
        <dbReference type="Proteomes" id="UP000078555"/>
    </source>
</evidence>
<accession>A0A1A8YWX8</accession>
<reference evidence="2" key="2">
    <citation type="submission" date="2016-05" db="EMBL/GenBank/DDBJ databases">
        <authorList>
            <person name="Lavstsen T."/>
            <person name="Jespersen J.S."/>
        </authorList>
    </citation>
    <scope>NUCLEOTIDE SEQUENCE [LARGE SCALE GENOMIC DNA]</scope>
</reference>